<evidence type="ECO:0000313" key="6">
    <source>
        <dbReference type="EMBL" id="AGB49251.1"/>
    </source>
</evidence>
<feature type="active site" description="Proton acceptor" evidence="5">
    <location>
        <position position="130"/>
    </location>
</feature>
<proteinExistence type="inferred from homology"/>
<comment type="subunit">
    <text evidence="5">Homodimer.</text>
</comment>
<feature type="binding site" evidence="5">
    <location>
        <begin position="53"/>
        <end position="56"/>
    </location>
    <ligand>
        <name>substrate</name>
    </ligand>
</feature>
<reference evidence="7" key="1">
    <citation type="submission" date="2012-02" db="EMBL/GenBank/DDBJ databases">
        <title>Complete sequence of chromosome of Methanomethylovorans hollandica DSM 15978.</title>
        <authorList>
            <person name="Lucas S."/>
            <person name="Copeland A."/>
            <person name="Lapidus A."/>
            <person name="Glavina del Rio T."/>
            <person name="Dalin E."/>
            <person name="Tice H."/>
            <person name="Bruce D."/>
            <person name="Goodwin L."/>
            <person name="Pitluck S."/>
            <person name="Peters L."/>
            <person name="Mikhailova N."/>
            <person name="Held B."/>
            <person name="Kyrpides N."/>
            <person name="Mavromatis K."/>
            <person name="Ivanova N."/>
            <person name="Brettin T."/>
            <person name="Detter J.C."/>
            <person name="Han C."/>
            <person name="Larimer F."/>
            <person name="Land M."/>
            <person name="Hauser L."/>
            <person name="Markowitz V."/>
            <person name="Cheng J.-F."/>
            <person name="Hugenholtz P."/>
            <person name="Woyke T."/>
            <person name="Wu D."/>
            <person name="Spring S."/>
            <person name="Schroeder M."/>
            <person name="Brambilla E."/>
            <person name="Klenk H.-P."/>
            <person name="Eisen J.A."/>
        </authorList>
    </citation>
    <scope>NUCLEOTIDE SEQUENCE [LARGE SCALE GENOMIC DNA]</scope>
    <source>
        <strain evidence="7">DSM 15978 / NBRC 107637 / DMS1</strain>
    </source>
</reference>
<dbReference type="GO" id="GO:0004751">
    <property type="term" value="F:ribose-5-phosphate isomerase activity"/>
    <property type="evidence" value="ECO:0007669"/>
    <property type="project" value="UniProtKB-UniRule"/>
</dbReference>
<keyword evidence="7" id="KW-1185">Reference proteome</keyword>
<dbReference type="EMBL" id="CP003362">
    <property type="protein sequence ID" value="AGB49251.1"/>
    <property type="molecule type" value="Genomic_DNA"/>
</dbReference>
<comment type="similarity">
    <text evidence="2 5">Belongs to the ribose 5-phosphate isomerase family.</text>
</comment>
<comment type="subunit">
    <text evidence="3">Homotetramer.</text>
</comment>
<comment type="function">
    <text evidence="5">Catalyzes the reversible conversion of ribose-5-phosphate to ribulose 5-phosphate.</text>
</comment>
<gene>
    <name evidence="5" type="primary">rpiA</name>
    <name evidence="6" type="ordered locus">Metho_1012</name>
</gene>
<feature type="binding site" evidence="5">
    <location>
        <position position="148"/>
    </location>
    <ligand>
        <name>substrate</name>
    </ligand>
</feature>
<dbReference type="NCBIfam" id="NF001924">
    <property type="entry name" value="PRK00702.1"/>
    <property type="match status" value="1"/>
</dbReference>
<dbReference type="EC" id="5.3.1.6" evidence="5"/>
<comment type="catalytic activity">
    <reaction evidence="1 5">
        <text>aldehydo-D-ribose 5-phosphate = D-ribulose 5-phosphate</text>
        <dbReference type="Rhea" id="RHEA:14657"/>
        <dbReference type="ChEBI" id="CHEBI:58121"/>
        <dbReference type="ChEBI" id="CHEBI:58273"/>
        <dbReference type="EC" id="5.3.1.6"/>
    </reaction>
</comment>
<dbReference type="Proteomes" id="UP000010866">
    <property type="component" value="Chromosome"/>
</dbReference>
<dbReference type="InterPro" id="IPR037171">
    <property type="entry name" value="NagB/RpiA_transferase-like"/>
</dbReference>
<dbReference type="InterPro" id="IPR020672">
    <property type="entry name" value="Ribose5P_isomerase_typA_subgr"/>
</dbReference>
<evidence type="ECO:0000256" key="5">
    <source>
        <dbReference type="HAMAP-Rule" id="MF_00170"/>
    </source>
</evidence>
<dbReference type="SUPFAM" id="SSF100950">
    <property type="entry name" value="NagB/RpiA/CoA transferase-like"/>
    <property type="match status" value="1"/>
</dbReference>
<dbReference type="GO" id="GO:0009052">
    <property type="term" value="P:pentose-phosphate shunt, non-oxidative branch"/>
    <property type="evidence" value="ECO:0007669"/>
    <property type="project" value="UniProtKB-UniRule"/>
</dbReference>
<dbReference type="NCBIfam" id="TIGR00021">
    <property type="entry name" value="rpiA"/>
    <property type="match status" value="1"/>
</dbReference>
<evidence type="ECO:0000256" key="3">
    <source>
        <dbReference type="ARBA" id="ARBA00011881"/>
    </source>
</evidence>
<dbReference type="Gene3D" id="3.30.70.260">
    <property type="match status" value="1"/>
</dbReference>
<protein>
    <recommendedName>
        <fullName evidence="5">Ribose-5-phosphate isomerase A</fullName>
        <ecNumber evidence="5">5.3.1.6</ecNumber>
    </recommendedName>
    <alternativeName>
        <fullName evidence="5">Phosphoriboisomerase A</fullName>
        <shortName evidence="5">PRI</shortName>
    </alternativeName>
</protein>
<dbReference type="FunFam" id="3.40.50.1360:FF:000001">
    <property type="entry name" value="Ribose-5-phosphate isomerase A"/>
    <property type="match status" value="1"/>
</dbReference>
<dbReference type="SUPFAM" id="SSF75445">
    <property type="entry name" value="D-ribose-5-phosphate isomerase (RpiA), lid domain"/>
    <property type="match status" value="1"/>
</dbReference>
<dbReference type="GO" id="GO:0005829">
    <property type="term" value="C:cytosol"/>
    <property type="evidence" value="ECO:0007669"/>
    <property type="project" value="TreeGrafter"/>
</dbReference>
<dbReference type="Gene3D" id="3.40.50.1360">
    <property type="match status" value="1"/>
</dbReference>
<dbReference type="CDD" id="cd01398">
    <property type="entry name" value="RPI_A"/>
    <property type="match status" value="1"/>
</dbReference>
<feature type="binding site" evidence="5">
    <location>
        <begin position="108"/>
        <end position="111"/>
    </location>
    <ligand>
        <name>substrate</name>
    </ligand>
</feature>
<accession>L0KVT8</accession>
<dbReference type="AlphaFoldDB" id="L0KVT8"/>
<dbReference type="UniPathway" id="UPA00115">
    <property type="reaction ID" value="UER00412"/>
</dbReference>
<comment type="pathway">
    <text evidence="5">Carbohydrate degradation; pentose phosphate pathway; D-ribose 5-phosphate from D-ribulose 5-phosphate (non-oxidative stage): step 1/1.</text>
</comment>
<evidence type="ECO:0000256" key="4">
    <source>
        <dbReference type="ARBA" id="ARBA00023235"/>
    </source>
</evidence>
<keyword evidence="4 5" id="KW-0413">Isomerase</keyword>
<dbReference type="PANTHER" id="PTHR11934:SF0">
    <property type="entry name" value="RIBOSE-5-PHOSPHATE ISOMERASE"/>
    <property type="match status" value="1"/>
</dbReference>
<feature type="binding site" evidence="5">
    <location>
        <begin position="121"/>
        <end position="124"/>
    </location>
    <ligand>
        <name>substrate</name>
    </ligand>
</feature>
<dbReference type="STRING" id="867904.Metho_1012"/>
<dbReference type="FunFam" id="3.30.70.260:FF:000018">
    <property type="entry name" value="Ribose-5-phosphate isomerase A"/>
    <property type="match status" value="1"/>
</dbReference>
<evidence type="ECO:0000313" key="7">
    <source>
        <dbReference type="Proteomes" id="UP000010866"/>
    </source>
</evidence>
<dbReference type="PANTHER" id="PTHR11934">
    <property type="entry name" value="RIBOSE-5-PHOSPHATE ISOMERASE"/>
    <property type="match status" value="1"/>
</dbReference>
<sequence>MWYCSQGTGEDYPHEVSDNMQERNAASGNTGKQAAGEAAAWMVDDGSVIGLGTGSTTAYAIKAIGRRIDEGLDVLAVVTSYQSEMLAIEAGIPLTTLAEHPELDIAIDGADQVDADLNVIKGGGAAHTREKVVAFSSEQFVVVVDDSKMKEKLDHFVPIEVLPYAKDLVMRCVRELGGEPQLRLASRKDGPVITDNGNFVIDASFGVIENVEALAISLSMCPGVVEHGIFTDVTDMVLIGNTDGSVTRLDTLI</sequence>
<evidence type="ECO:0000256" key="1">
    <source>
        <dbReference type="ARBA" id="ARBA00001713"/>
    </source>
</evidence>
<dbReference type="GO" id="GO:0006014">
    <property type="term" value="P:D-ribose metabolic process"/>
    <property type="evidence" value="ECO:0007669"/>
    <property type="project" value="TreeGrafter"/>
</dbReference>
<dbReference type="KEGG" id="mhz:Metho_1012"/>
<name>L0KVT8_METHD</name>
<organism evidence="6 7">
    <name type="scientific">Methanomethylovorans hollandica (strain DSM 15978 / NBRC 107637 / DMS1)</name>
    <dbReference type="NCBI Taxonomy" id="867904"/>
    <lineage>
        <taxon>Archaea</taxon>
        <taxon>Methanobacteriati</taxon>
        <taxon>Methanobacteriota</taxon>
        <taxon>Stenosarchaea group</taxon>
        <taxon>Methanomicrobia</taxon>
        <taxon>Methanosarcinales</taxon>
        <taxon>Methanosarcinaceae</taxon>
        <taxon>Methanomethylovorans</taxon>
    </lineage>
</organism>
<dbReference type="Pfam" id="PF06026">
    <property type="entry name" value="Rib_5-P_isom_A"/>
    <property type="match status" value="1"/>
</dbReference>
<evidence type="ECO:0000256" key="2">
    <source>
        <dbReference type="ARBA" id="ARBA00008088"/>
    </source>
</evidence>
<dbReference type="HAMAP" id="MF_00170">
    <property type="entry name" value="Rib_5P_isom_A"/>
    <property type="match status" value="1"/>
</dbReference>
<dbReference type="InterPro" id="IPR004788">
    <property type="entry name" value="Ribose5P_isomerase_type_A"/>
</dbReference>
<dbReference type="HOGENOM" id="CLU_056590_1_1_2"/>